<name>Q5YZY6_NOCFA</name>
<dbReference type="PANTHER" id="PTHR42749:SF1">
    <property type="entry name" value="CELL SHAPE-DETERMINING PROTEIN MREB"/>
    <property type="match status" value="1"/>
</dbReference>
<evidence type="ECO:0000256" key="4">
    <source>
        <dbReference type="SAM" id="MobiDB-lite"/>
    </source>
</evidence>
<accession>Q5YZY6</accession>
<feature type="compositionally biased region" description="Gly residues" evidence="4">
    <location>
        <begin position="651"/>
        <end position="697"/>
    </location>
</feature>
<evidence type="ECO:0000256" key="2">
    <source>
        <dbReference type="ARBA" id="ARBA00022840"/>
    </source>
</evidence>
<dbReference type="GO" id="GO:0140662">
    <property type="term" value="F:ATP-dependent protein folding chaperone"/>
    <property type="evidence" value="ECO:0007669"/>
    <property type="project" value="InterPro"/>
</dbReference>
<dbReference type="PRINTS" id="PR01228">
    <property type="entry name" value="EGGSHELL"/>
</dbReference>
<feature type="compositionally biased region" description="Low complexity" evidence="4">
    <location>
        <begin position="638"/>
        <end position="650"/>
    </location>
</feature>
<feature type="compositionally biased region" description="Gly residues" evidence="4">
    <location>
        <begin position="515"/>
        <end position="581"/>
    </location>
</feature>
<evidence type="ECO:0000313" key="5">
    <source>
        <dbReference type="EMBL" id="BAD56255.1"/>
    </source>
</evidence>
<dbReference type="STRING" id="247156.NFA_14100"/>
<dbReference type="GO" id="GO:0005524">
    <property type="term" value="F:ATP binding"/>
    <property type="evidence" value="ECO:0007669"/>
    <property type="project" value="UniProtKB-KW"/>
</dbReference>
<reference evidence="5 6" key="1">
    <citation type="journal article" date="2004" name="Proc. Natl. Acad. Sci. U.S.A.">
        <title>The complete genomic sequence of Nocardia farcinica IFM 10152.</title>
        <authorList>
            <person name="Ishikawa J."/>
            <person name="Yamashita A."/>
            <person name="Mikami Y."/>
            <person name="Hoshino Y."/>
            <person name="Kurita H."/>
            <person name="Hotta K."/>
            <person name="Shiba T."/>
            <person name="Hattori M."/>
        </authorList>
    </citation>
    <scope>NUCLEOTIDE SEQUENCE [LARGE SCALE GENOMIC DNA]</scope>
    <source>
        <strain evidence="5 6">IFM 10152</strain>
    </source>
</reference>
<dbReference type="HOGENOM" id="CLU_408165_0_0_11"/>
<organism evidence="5 6">
    <name type="scientific">Nocardia farcinica (strain IFM 10152)</name>
    <dbReference type="NCBI Taxonomy" id="247156"/>
    <lineage>
        <taxon>Bacteria</taxon>
        <taxon>Bacillati</taxon>
        <taxon>Actinomycetota</taxon>
        <taxon>Actinomycetes</taxon>
        <taxon>Mycobacteriales</taxon>
        <taxon>Nocardiaceae</taxon>
        <taxon>Nocardia</taxon>
    </lineage>
</organism>
<feature type="compositionally biased region" description="Low complexity" evidence="4">
    <location>
        <begin position="465"/>
        <end position="475"/>
    </location>
</feature>
<dbReference type="KEGG" id="nfa:NFA_14100"/>
<dbReference type="InterPro" id="IPR043129">
    <property type="entry name" value="ATPase_NBD"/>
</dbReference>
<dbReference type="SUPFAM" id="SSF53067">
    <property type="entry name" value="Actin-like ATPase domain"/>
    <property type="match status" value="2"/>
</dbReference>
<evidence type="ECO:0008006" key="7">
    <source>
        <dbReference type="Google" id="ProtNLM"/>
    </source>
</evidence>
<feature type="compositionally biased region" description="Low complexity" evidence="4">
    <location>
        <begin position="484"/>
        <end position="514"/>
    </location>
</feature>
<keyword evidence="6" id="KW-1185">Reference proteome</keyword>
<gene>
    <name evidence="5" type="ordered locus">NFA_14100</name>
</gene>
<feature type="compositionally biased region" description="Basic and acidic residues" evidence="4">
    <location>
        <begin position="399"/>
        <end position="410"/>
    </location>
</feature>
<keyword evidence="2" id="KW-0067">ATP-binding</keyword>
<dbReference type="AlphaFoldDB" id="Q5YZY6"/>
<dbReference type="eggNOG" id="COG0443">
    <property type="taxonomic scope" value="Bacteria"/>
</dbReference>
<dbReference type="Pfam" id="PF00012">
    <property type="entry name" value="HSP70"/>
    <property type="match status" value="2"/>
</dbReference>
<protein>
    <recommendedName>
        <fullName evidence="7">Heat shock protein 70</fullName>
    </recommendedName>
</protein>
<keyword evidence="3" id="KW-0143">Chaperone</keyword>
<dbReference type="Gene3D" id="3.30.420.40">
    <property type="match status" value="4"/>
</dbReference>
<feature type="region of interest" description="Disordered" evidence="4">
    <location>
        <begin position="386"/>
        <end position="410"/>
    </location>
</feature>
<dbReference type="EMBL" id="AP006618">
    <property type="protein sequence ID" value="BAD56255.1"/>
    <property type="molecule type" value="Genomic_DNA"/>
</dbReference>
<evidence type="ECO:0000256" key="3">
    <source>
        <dbReference type="ARBA" id="ARBA00023186"/>
    </source>
</evidence>
<feature type="compositionally biased region" description="Gly residues" evidence="4">
    <location>
        <begin position="587"/>
        <end position="632"/>
    </location>
</feature>
<evidence type="ECO:0000313" key="6">
    <source>
        <dbReference type="Proteomes" id="UP000006820"/>
    </source>
</evidence>
<dbReference type="Proteomes" id="UP000006820">
    <property type="component" value="Chromosome"/>
</dbReference>
<dbReference type="InterPro" id="IPR013126">
    <property type="entry name" value="Hsp_70_fam"/>
</dbReference>
<evidence type="ECO:0000256" key="1">
    <source>
        <dbReference type="ARBA" id="ARBA00022741"/>
    </source>
</evidence>
<proteinExistence type="predicted"/>
<feature type="region of interest" description="Disordered" evidence="4">
    <location>
        <begin position="433"/>
        <end position="697"/>
    </location>
</feature>
<dbReference type="PANTHER" id="PTHR42749">
    <property type="entry name" value="CELL SHAPE-DETERMINING PROTEIN MREB"/>
    <property type="match status" value="1"/>
</dbReference>
<sequence>MGFSIGAVNSVSAAVTTTRPRPSIRVRRTALTFDDAGAAVGVGGVPRVDSAVTDFADLARDPEPLLLGGRLYTAPGLVATVLRELIGGTEAVAGAVLTYPAVYSDKQVALLRQALDLSGAREVMLVPEPVAAAEWLAHEHGPLESGFVLVYDLGATSLDVTVVRVGPDWPDHPIVGNPRRCYDFGGRPLGTMLARYSRGAATGSVSLTSLVDVDGLRAEHVRDSFEVVRAAVRSTGRSLSDIDRVLVVGGAARPPEVAATLAELGRPVVTAADPAHITAAGAAHFAARVFAPELGESHSARGVVFSGAAVASAIAVSAATVLGGNAEPVLAPVLQRFPELPVPLEALPHASYTGAVVDHGVRHGVPLGLTQPVAGLTRTPHGRYVATATDRPAGPTIAESRRGAHSDPRTERYPALYADPAHFTNPLPFGWATLDSEWERPTPSSPAPGTNTPPAQPGSGPAPGQPATGPAQGTPVSDPGVPAPGGAQPSAPAAGGSVPAGTEAAPGTDAAPGTGADGTAGTNTGGDQPGSGAASDGGGAEGAPGSDGAGSGGASGGTTDGSGGASSGGESSGGASGGGSGAADSGGSDGGSAGAGSGGSGGASSGAGGGSGGGTSAGGSGGSGGESSGGTSGDRDGSGASSSGTSSKGSDSGGAGSGGGSKSGGGKGGGKGGGGKSDGGSRSGGGNGGSGGGSGDR</sequence>
<keyword evidence="1" id="KW-0547">Nucleotide-binding</keyword>